<evidence type="ECO:0000313" key="3">
    <source>
        <dbReference type="Proteomes" id="UP000267096"/>
    </source>
</evidence>
<keyword evidence="1" id="KW-1133">Transmembrane helix</keyword>
<keyword evidence="1" id="KW-0472">Membrane</keyword>
<evidence type="ECO:0000256" key="1">
    <source>
        <dbReference type="SAM" id="Phobius"/>
    </source>
</evidence>
<dbReference type="WBParaSite" id="ASIM_0000388401-mRNA-1">
    <property type="protein sequence ID" value="ASIM_0000388401-mRNA-1"/>
    <property type="gene ID" value="ASIM_0000388401"/>
</dbReference>
<protein>
    <submittedName>
        <fullName evidence="4">Aa_trans domain-containing protein</fullName>
    </submittedName>
</protein>
<name>A0A0M3J8I1_ANISI</name>
<organism evidence="4">
    <name type="scientific">Anisakis simplex</name>
    <name type="common">Herring worm</name>
    <dbReference type="NCBI Taxonomy" id="6269"/>
    <lineage>
        <taxon>Eukaryota</taxon>
        <taxon>Metazoa</taxon>
        <taxon>Ecdysozoa</taxon>
        <taxon>Nematoda</taxon>
        <taxon>Chromadorea</taxon>
        <taxon>Rhabditida</taxon>
        <taxon>Spirurina</taxon>
        <taxon>Ascaridomorpha</taxon>
        <taxon>Ascaridoidea</taxon>
        <taxon>Anisakidae</taxon>
        <taxon>Anisakis</taxon>
        <taxon>Anisakis simplex complex</taxon>
    </lineage>
</organism>
<dbReference type="AlphaFoldDB" id="A0A0M3J8I1"/>
<evidence type="ECO:0000313" key="4">
    <source>
        <dbReference type="WBParaSite" id="ASIM_0000388401-mRNA-1"/>
    </source>
</evidence>
<sequence>MTVDKSSIAVSDSSMKIVDPEQKDYHPGKEKGLGWFITGLFVIGDIAGGGIIALPAALIQMGKAPPPVVCV</sequence>
<proteinExistence type="predicted"/>
<reference evidence="4" key="1">
    <citation type="submission" date="2017-02" db="UniProtKB">
        <authorList>
            <consortium name="WormBaseParasite"/>
        </authorList>
    </citation>
    <scope>IDENTIFICATION</scope>
</reference>
<gene>
    <name evidence="2" type="ORF">ASIM_LOCUS3713</name>
</gene>
<dbReference type="EMBL" id="UYRR01005951">
    <property type="protein sequence ID" value="VDK22163.1"/>
    <property type="molecule type" value="Genomic_DNA"/>
</dbReference>
<accession>A0A0M3J8I1</accession>
<dbReference type="Proteomes" id="UP000267096">
    <property type="component" value="Unassembled WGS sequence"/>
</dbReference>
<evidence type="ECO:0000313" key="2">
    <source>
        <dbReference type="EMBL" id="VDK22163.1"/>
    </source>
</evidence>
<keyword evidence="1" id="KW-0812">Transmembrane</keyword>
<keyword evidence="3" id="KW-1185">Reference proteome</keyword>
<reference evidence="2 3" key="2">
    <citation type="submission" date="2018-11" db="EMBL/GenBank/DDBJ databases">
        <authorList>
            <consortium name="Pathogen Informatics"/>
        </authorList>
    </citation>
    <scope>NUCLEOTIDE SEQUENCE [LARGE SCALE GENOMIC DNA]</scope>
</reference>
<feature type="transmembrane region" description="Helical" evidence="1">
    <location>
        <begin position="33"/>
        <end position="54"/>
    </location>
</feature>